<dbReference type="CDD" id="cd02151">
    <property type="entry name" value="nitroreductase"/>
    <property type="match status" value="1"/>
</dbReference>
<gene>
    <name evidence="3" type="ORF">DWU89_13570</name>
    <name evidence="2" type="ORF">H8784_13220</name>
</gene>
<comment type="caution">
    <text evidence="3">The sequence shown here is derived from an EMBL/GenBank/DDBJ whole genome shotgun (WGS) entry which is preliminary data.</text>
</comment>
<evidence type="ECO:0000259" key="1">
    <source>
        <dbReference type="Pfam" id="PF00881"/>
    </source>
</evidence>
<dbReference type="PANTHER" id="PTHR23026:SF117">
    <property type="entry name" value="NITROREDUCTASE"/>
    <property type="match status" value="1"/>
</dbReference>
<evidence type="ECO:0000313" key="5">
    <source>
        <dbReference type="Proteomes" id="UP000629596"/>
    </source>
</evidence>
<dbReference type="RefSeq" id="WP_115500167.1">
    <property type="nucleotide sequence ID" value="NZ_JACRTI010000034.1"/>
</dbReference>
<dbReference type="InterPro" id="IPR029479">
    <property type="entry name" value="Nitroreductase"/>
</dbReference>
<sequence length="186" mass="21010">MESFATLIKNRRSTRKFTDRLLNPEQVEMILKAALMAPASKRKNPWQFVVVEDKDMLAKLSECKPVGAAFLKDCALAVVVLANVMESDVWVEDASVASIYMQLQAEDLGLGSCWCQIRNRQTEDDADAAQYVRGLLNIPYQLEVLSIIGFGYKDQERKPFDESHLQWEKIHLGSYPMPGENGPEEA</sequence>
<protein>
    <submittedName>
        <fullName evidence="3">NAD(P)H nitroreductase</fullName>
    </submittedName>
    <submittedName>
        <fullName evidence="2">Nitroreductase family protein</fullName>
    </submittedName>
</protein>
<name>A0A3D8HC64_9BACT</name>
<evidence type="ECO:0000313" key="2">
    <source>
        <dbReference type="EMBL" id="MBC8602673.1"/>
    </source>
</evidence>
<dbReference type="PANTHER" id="PTHR23026">
    <property type="entry name" value="NADPH NITROREDUCTASE"/>
    <property type="match status" value="1"/>
</dbReference>
<reference evidence="3 4" key="1">
    <citation type="submission" date="2018-07" db="EMBL/GenBank/DDBJ databases">
        <title>Parabacteroides acidifaciens nov. sp., isolated from human feces.</title>
        <authorList>
            <person name="Wang Y.J."/>
        </authorList>
    </citation>
    <scope>NUCLEOTIDE SEQUENCE [LARGE SCALE GENOMIC DNA]</scope>
    <source>
        <strain evidence="3 4">426-9</strain>
    </source>
</reference>
<dbReference type="InterPro" id="IPR050627">
    <property type="entry name" value="Nitroreductase/BluB"/>
</dbReference>
<dbReference type="Proteomes" id="UP000256321">
    <property type="component" value="Unassembled WGS sequence"/>
</dbReference>
<dbReference type="SUPFAM" id="SSF55469">
    <property type="entry name" value="FMN-dependent nitroreductase-like"/>
    <property type="match status" value="1"/>
</dbReference>
<dbReference type="GO" id="GO:0016491">
    <property type="term" value="F:oxidoreductase activity"/>
    <property type="evidence" value="ECO:0007669"/>
    <property type="project" value="InterPro"/>
</dbReference>
<feature type="domain" description="Nitroreductase" evidence="1">
    <location>
        <begin position="75"/>
        <end position="152"/>
    </location>
</feature>
<evidence type="ECO:0000313" key="4">
    <source>
        <dbReference type="Proteomes" id="UP000256321"/>
    </source>
</evidence>
<dbReference type="Pfam" id="PF00881">
    <property type="entry name" value="Nitroreductase"/>
    <property type="match status" value="2"/>
</dbReference>
<organism evidence="3 4">
    <name type="scientific">Parabacteroides acidifaciens</name>
    <dbReference type="NCBI Taxonomy" id="2290935"/>
    <lineage>
        <taxon>Bacteria</taxon>
        <taxon>Pseudomonadati</taxon>
        <taxon>Bacteroidota</taxon>
        <taxon>Bacteroidia</taxon>
        <taxon>Bacteroidales</taxon>
        <taxon>Tannerellaceae</taxon>
        <taxon>Parabacteroides</taxon>
    </lineage>
</organism>
<dbReference type="EMBL" id="QREV01000034">
    <property type="protein sequence ID" value="RDU48569.1"/>
    <property type="molecule type" value="Genomic_DNA"/>
</dbReference>
<reference evidence="2 5" key="2">
    <citation type="submission" date="2020-08" db="EMBL/GenBank/DDBJ databases">
        <title>Genome public.</title>
        <authorList>
            <person name="Liu C."/>
            <person name="Sun Q."/>
        </authorList>
    </citation>
    <scope>NUCLEOTIDE SEQUENCE [LARGE SCALE GENOMIC DNA]</scope>
    <source>
        <strain evidence="2 5">426_9</strain>
    </source>
</reference>
<evidence type="ECO:0000313" key="3">
    <source>
        <dbReference type="EMBL" id="RDU48569.1"/>
    </source>
</evidence>
<dbReference type="AlphaFoldDB" id="A0A3D8HC64"/>
<dbReference type="InterPro" id="IPR000415">
    <property type="entry name" value="Nitroreductase-like"/>
</dbReference>
<keyword evidence="5" id="KW-1185">Reference proteome</keyword>
<accession>A0A3D8HC64</accession>
<dbReference type="Gene3D" id="3.40.109.10">
    <property type="entry name" value="NADH Oxidase"/>
    <property type="match status" value="1"/>
</dbReference>
<dbReference type="Proteomes" id="UP000629596">
    <property type="component" value="Unassembled WGS sequence"/>
</dbReference>
<proteinExistence type="predicted"/>
<dbReference type="EMBL" id="JACRTI010000034">
    <property type="protein sequence ID" value="MBC8602673.1"/>
    <property type="molecule type" value="Genomic_DNA"/>
</dbReference>
<feature type="domain" description="Nitroreductase" evidence="1">
    <location>
        <begin position="8"/>
        <end position="62"/>
    </location>
</feature>